<dbReference type="OrthoDB" id="6891550at2"/>
<dbReference type="AlphaFoldDB" id="A0A2U0HRL4"/>
<proteinExistence type="predicted"/>
<reference evidence="1 2" key="1">
    <citation type="submission" date="2018-04" db="EMBL/GenBank/DDBJ databases">
        <title>Marixanthomonas spongiae HN-E44 sp. nov., isolated from a marine sponge.</title>
        <authorList>
            <person name="Luo L."/>
            <person name="Zhuang L."/>
        </authorList>
    </citation>
    <scope>NUCLEOTIDE SEQUENCE [LARGE SCALE GENOMIC DNA]</scope>
    <source>
        <strain evidence="1 2">HN-E44</strain>
    </source>
</reference>
<organism evidence="1 2">
    <name type="scientific">Marixanthomonas spongiae</name>
    <dbReference type="NCBI Taxonomy" id="2174845"/>
    <lineage>
        <taxon>Bacteria</taxon>
        <taxon>Pseudomonadati</taxon>
        <taxon>Bacteroidota</taxon>
        <taxon>Flavobacteriia</taxon>
        <taxon>Flavobacteriales</taxon>
        <taxon>Flavobacteriaceae</taxon>
        <taxon>Marixanthomonas</taxon>
    </lineage>
</organism>
<sequence length="181" mass="20887">MSRIIDQIPNRLNKTNIEKAIADYLNLLENIPLKLQSENVLKFLTDLKREKINSGPYPNVTLFESANRIMSDLTILYGIKELLNGAINEINYDEYQVEFGHDNYNDNDIYASDGISKLIGEGFNVAKSFFQTKKANALKKMRAQIKPNDKLLLIYNSDAVLESYRPVRRTNEYHLKIKLDI</sequence>
<evidence type="ECO:0000313" key="1">
    <source>
        <dbReference type="EMBL" id="PVW11511.1"/>
    </source>
</evidence>
<dbReference type="Proteomes" id="UP000245962">
    <property type="component" value="Unassembled WGS sequence"/>
</dbReference>
<dbReference type="RefSeq" id="WP_116695727.1">
    <property type="nucleotide sequence ID" value="NZ_QEHR01000024.1"/>
</dbReference>
<dbReference type="EMBL" id="QEHR01000024">
    <property type="protein sequence ID" value="PVW11511.1"/>
    <property type="molecule type" value="Genomic_DNA"/>
</dbReference>
<evidence type="ECO:0000313" key="2">
    <source>
        <dbReference type="Proteomes" id="UP000245962"/>
    </source>
</evidence>
<gene>
    <name evidence="1" type="ORF">DDV96_15735</name>
</gene>
<protein>
    <submittedName>
        <fullName evidence="1">Uncharacterized protein</fullName>
    </submittedName>
</protein>
<comment type="caution">
    <text evidence="1">The sequence shown here is derived from an EMBL/GenBank/DDBJ whole genome shotgun (WGS) entry which is preliminary data.</text>
</comment>
<accession>A0A2U0HRL4</accession>
<keyword evidence="2" id="KW-1185">Reference proteome</keyword>
<name>A0A2U0HRL4_9FLAO</name>